<dbReference type="AlphaFoldDB" id="A0A8S1JAE2"/>
<dbReference type="PANTHER" id="PTHR34452">
    <property type="entry name" value="MYOSIN HEAVY CHAIN-RELATED PROTEIN"/>
    <property type="match status" value="1"/>
</dbReference>
<accession>A0A8S1JAE2</accession>
<evidence type="ECO:0000313" key="2">
    <source>
        <dbReference type="EMBL" id="CAD7700628.1"/>
    </source>
</evidence>
<evidence type="ECO:0000256" key="1">
    <source>
        <dbReference type="SAM" id="Coils"/>
    </source>
</evidence>
<feature type="coiled-coil region" evidence="1">
    <location>
        <begin position="732"/>
        <end position="801"/>
    </location>
</feature>
<feature type="coiled-coil region" evidence="1">
    <location>
        <begin position="932"/>
        <end position="987"/>
    </location>
</feature>
<name>A0A8S1JAE2_9CHLO</name>
<dbReference type="OrthoDB" id="10691175at2759"/>
<comment type="caution">
    <text evidence="2">The sequence shown here is derived from an EMBL/GenBank/DDBJ whole genome shotgun (WGS) entry which is preliminary data.</text>
</comment>
<dbReference type="Proteomes" id="UP000708148">
    <property type="component" value="Unassembled WGS sequence"/>
</dbReference>
<feature type="coiled-coil region" evidence="1">
    <location>
        <begin position="76"/>
        <end position="124"/>
    </location>
</feature>
<gene>
    <name evidence="2" type="ORF">OSTQU699_LOCUS5987</name>
</gene>
<dbReference type="PROSITE" id="PS50096">
    <property type="entry name" value="IQ"/>
    <property type="match status" value="1"/>
</dbReference>
<evidence type="ECO:0000313" key="3">
    <source>
        <dbReference type="Proteomes" id="UP000708148"/>
    </source>
</evidence>
<sequence>MWDQFKSISKTLQEQATQAVKDAGLDVQLDNVGQQMAGRFDQLASSVLSIQPEAGQEQQPKDTHVIEDPALLRQRLKAVEEAAADALGELEDLKDQLSQSEQSRAAAEIDAQKAGHEVRKLRKQLLAEQESLSTRTCEFEALKDQLAKARRAPQSSQEEPGKVASVNRDLISKCEKAEEGGRMLKVQLETKSAEVEQLRSRLATLQGKASQLEANKENQEQSTRTDEIELGLVERKLKGTLELAGQKATVLEECALLLGTVEEQVAMINPFAQEVERRCGEQGAGALALGAKLNAASCRDGGSADTADGLRCAAEKLQGMLSTGACNSQSLAGLLEYLQGLARLAEERGRGVQSQVSPLPLSGLLPCSTDLQPSAPSSLTECSTLEYSTDGPQRPHAVENPLFACTPRRHSDSSMDRRAPFLPVTGLAGVTRASLPDQLKSARSDFLRVSDRVCHFQKLADQVLQEDGLDPEEREAILAQKLDVKQFVESVFAGRGLDTVRKATIDDTSAADISLSPAAEELSILKPRDLVGKDAKSVDLVRAHAEQLKEELAQVEARHAECCHREQAALGSNDSLRQEVVTLRTELADSRNARQLLANDLKTCQSELEELLQGRHRLEGELASINTRETEMQEMKTDLLEARKKVSAVESELLESAVSGRKGVGSIRGYEEEVQGLRAQIAGLESKLQSAEEALQTEKVSSRKMAEKWATEFDERVSDANSHLRQETAKREAALQDQLDHAQGRTTELEARVNELEDAASIAEEFRTRNEGLQTELAAANDELQAAAVEHKELQEELASRVAMVEDRKKKFLVVQGAFKKREEELKAKIAEMDLEIGNLCVKLDATEQQASADASELILLKRQHTELIDVVARLEEQCHKLESEASERRQAAIDSEAKLCAERDAMASANETFTRELDALRVTQSQLRGDSELAQSQARAAQGELATAQEALAAARQELQEARLRVQTAEASAEQADQRATAAELAKIELSLALAAADNRAAAENAASAASTSREEEMLGDAPTVREHEVEDLCDMKHQLSDAAQKVEQLEWQVKMMSEGGRSELGRGNIAADWLLGCVTNKRK</sequence>
<proteinExistence type="predicted"/>
<feature type="coiled-coil region" evidence="1">
    <location>
        <begin position="188"/>
        <end position="222"/>
    </location>
</feature>
<dbReference type="PANTHER" id="PTHR34452:SF7">
    <property type="entry name" value="MYOSIN HEAVY CHAIN-RELATED PROTEIN"/>
    <property type="match status" value="1"/>
</dbReference>
<keyword evidence="1" id="KW-0175">Coiled coil</keyword>
<reference evidence="2" key="1">
    <citation type="submission" date="2020-12" db="EMBL/GenBank/DDBJ databases">
        <authorList>
            <person name="Iha C."/>
        </authorList>
    </citation>
    <scope>NUCLEOTIDE SEQUENCE</scope>
</reference>
<feature type="coiled-coil region" evidence="1">
    <location>
        <begin position="858"/>
        <end position="892"/>
    </location>
</feature>
<feature type="coiled-coil region" evidence="1">
    <location>
        <begin position="538"/>
        <end position="701"/>
    </location>
</feature>
<keyword evidence="3" id="KW-1185">Reference proteome</keyword>
<dbReference type="EMBL" id="CAJHUC010001311">
    <property type="protein sequence ID" value="CAD7700628.1"/>
    <property type="molecule type" value="Genomic_DNA"/>
</dbReference>
<organism evidence="2 3">
    <name type="scientific">Ostreobium quekettii</name>
    <dbReference type="NCBI Taxonomy" id="121088"/>
    <lineage>
        <taxon>Eukaryota</taxon>
        <taxon>Viridiplantae</taxon>
        <taxon>Chlorophyta</taxon>
        <taxon>core chlorophytes</taxon>
        <taxon>Ulvophyceae</taxon>
        <taxon>TCBD clade</taxon>
        <taxon>Bryopsidales</taxon>
        <taxon>Ostreobineae</taxon>
        <taxon>Ostreobiaceae</taxon>
        <taxon>Ostreobium</taxon>
    </lineage>
</organism>
<protein>
    <submittedName>
        <fullName evidence="2">Uncharacterized protein</fullName>
    </submittedName>
</protein>